<organism evidence="1 2">
    <name type="scientific">uncultured phage cr126_1</name>
    <dbReference type="NCBI Taxonomy" id="2772075"/>
    <lineage>
        <taxon>Viruses</taxon>
        <taxon>Duplodnaviria</taxon>
        <taxon>Heunggongvirae</taxon>
        <taxon>Uroviricota</taxon>
        <taxon>Caudoviricetes</taxon>
        <taxon>Crassvirales</taxon>
        <taxon>Steigviridae</taxon>
        <taxon>Asinivirinae</taxon>
        <taxon>Kolpuevirus</taxon>
        <taxon>Kolpuevirus hominis</taxon>
    </lineage>
</organism>
<dbReference type="EMBL" id="MT774391">
    <property type="protein sequence ID" value="QOR59590.1"/>
    <property type="molecule type" value="Genomic_DNA"/>
</dbReference>
<reference evidence="1 2" key="1">
    <citation type="submission" date="2020-07" db="EMBL/GenBank/DDBJ databases">
        <title>Taxonomic proposal: Crassvirales, a new order of highly abundant and diverse bacterial viruses.</title>
        <authorList>
            <person name="Shkoporov A.N."/>
            <person name="Stockdale S.R."/>
            <person name="Guerin E."/>
            <person name="Ross R.P."/>
            <person name="Hill C."/>
        </authorList>
    </citation>
    <scope>NUCLEOTIDE SEQUENCE [LARGE SCALE GENOMIC DNA]</scope>
</reference>
<dbReference type="KEGG" id="vg:65130197"/>
<accession>A0A7M1S2H4</accession>
<dbReference type="Proteomes" id="UP000594161">
    <property type="component" value="Segment"/>
</dbReference>
<proteinExistence type="predicted"/>
<dbReference type="RefSeq" id="YP_010111748.1">
    <property type="nucleotide sequence ID" value="NC_055884.1"/>
</dbReference>
<name>A0A7M1S2H4_9CAUD</name>
<sequence length="97" mass="11230">MIPLLFVLGISLGISGIIFALIEYYGGEHDKLDVTKKDTFQIVLSEGMYDIRFNDRRLTSKPTLDEAKQWLECNRSNYLKEDSLIYEESYEKATKIS</sequence>
<keyword evidence="2" id="KW-1185">Reference proteome</keyword>
<dbReference type="GeneID" id="65130197"/>
<evidence type="ECO:0000313" key="2">
    <source>
        <dbReference type="Proteomes" id="UP000594161"/>
    </source>
</evidence>
<evidence type="ECO:0000313" key="1">
    <source>
        <dbReference type="EMBL" id="QOR59590.1"/>
    </source>
</evidence>
<protein>
    <submittedName>
        <fullName evidence="1">Uncharacterized protein</fullName>
    </submittedName>
</protein>